<dbReference type="InterPro" id="IPR051781">
    <property type="entry name" value="Metallo-dep_Hydrolase"/>
</dbReference>
<dbReference type="Proteomes" id="UP001300692">
    <property type="component" value="Unassembled WGS sequence"/>
</dbReference>
<dbReference type="EMBL" id="JAOYOD010000001">
    <property type="protein sequence ID" value="MCV9387095.1"/>
    <property type="molecule type" value="Genomic_DNA"/>
</dbReference>
<gene>
    <name evidence="3" type="ORF">N7U62_10505</name>
</gene>
<dbReference type="InterPro" id="IPR032466">
    <property type="entry name" value="Metal_Hydrolase"/>
</dbReference>
<proteinExistence type="predicted"/>
<dbReference type="SUPFAM" id="SSF51556">
    <property type="entry name" value="Metallo-dependent hydrolases"/>
    <property type="match status" value="1"/>
</dbReference>
<organism evidence="3 4">
    <name type="scientific">Reichenbachiella ulvae</name>
    <dbReference type="NCBI Taxonomy" id="2980104"/>
    <lineage>
        <taxon>Bacteria</taxon>
        <taxon>Pseudomonadati</taxon>
        <taxon>Bacteroidota</taxon>
        <taxon>Cytophagia</taxon>
        <taxon>Cytophagales</taxon>
        <taxon>Reichenbachiellaceae</taxon>
        <taxon>Reichenbachiella</taxon>
    </lineage>
</organism>
<feature type="chain" id="PRO_5046192238" evidence="1">
    <location>
        <begin position="23"/>
        <end position="475"/>
    </location>
</feature>
<keyword evidence="4" id="KW-1185">Reference proteome</keyword>
<dbReference type="InterPro" id="IPR011059">
    <property type="entry name" value="Metal-dep_hydrolase_composite"/>
</dbReference>
<sequence length="475" mass="52357">MKSIGNILLVLCSLLSSLPTVAQEKLSDETLEFVTYQAGNYHLKNLTIIDGTGSEVKENHDILISGDLITRIGQDLKTPKGATVIDMTGKSAMPGMVMLHEHMFYPKSTPEKTYGVDQMSFSFPRLYLAGGATTIRTAGSIMPQSDINLKKAINQGKIPGPNMDVTSPHLDREGVSILELPTLETTQQFVDAVNFYADMGVTSFKVYNFITREDLKAIVETAHARGMKVTGHLCSITYREAADIGIDNLEHGFFTASDFIKDKETDQCAPFELHQSLLNLPVESKEMSSLIDHLVKKEVALTSTINVFEPYTDREVLPGGGLEALYSGSKEKVYNRWARKQGNDSLDYINFNKGKIWEKAFYNAGGLLVAGTDPTYDGRIVAGYANMRLLELFVEMGFTVPEAVKICTVNGAKYLEQESEIGSIEKGKKADLIIINGDLSQDIANIRKDKIVFKNGVGYNSPKLFDSAKGYVGIR</sequence>
<protein>
    <submittedName>
        <fullName evidence="3">Amidohydrolase family protein</fullName>
    </submittedName>
</protein>
<dbReference type="PANTHER" id="PTHR43135">
    <property type="entry name" value="ALPHA-D-RIBOSE 1-METHYLPHOSPHONATE 5-TRIPHOSPHATE DIPHOSPHATASE"/>
    <property type="match status" value="1"/>
</dbReference>
<keyword evidence="1" id="KW-0732">Signal</keyword>
<evidence type="ECO:0000259" key="2">
    <source>
        <dbReference type="Pfam" id="PF01979"/>
    </source>
</evidence>
<comment type="caution">
    <text evidence="3">The sequence shown here is derived from an EMBL/GenBank/DDBJ whole genome shotgun (WGS) entry which is preliminary data.</text>
</comment>
<dbReference type="PANTHER" id="PTHR43135:SF3">
    <property type="entry name" value="ALPHA-D-RIBOSE 1-METHYLPHOSPHONATE 5-TRIPHOSPHATE DIPHOSPHATASE"/>
    <property type="match status" value="1"/>
</dbReference>
<dbReference type="Gene3D" id="3.20.20.140">
    <property type="entry name" value="Metal-dependent hydrolases"/>
    <property type="match status" value="1"/>
</dbReference>
<accession>A0ABT3CTR5</accession>
<evidence type="ECO:0000313" key="3">
    <source>
        <dbReference type="EMBL" id="MCV9387095.1"/>
    </source>
</evidence>
<dbReference type="RefSeq" id="WP_264137922.1">
    <property type="nucleotide sequence ID" value="NZ_JAOYOD010000001.1"/>
</dbReference>
<reference evidence="3 4" key="1">
    <citation type="submission" date="2022-10" db="EMBL/GenBank/DDBJ databases">
        <title>Comparative genomics and taxonomic characterization of three novel marine species of genus Reichenbachiella exhibiting antioxidant and polysaccharide degradation activities.</title>
        <authorList>
            <person name="Muhammad N."/>
            <person name="Lee Y.-J."/>
            <person name="Ko J."/>
            <person name="Kim S.-G."/>
        </authorList>
    </citation>
    <scope>NUCLEOTIDE SEQUENCE [LARGE SCALE GENOMIC DNA]</scope>
    <source>
        <strain evidence="3 4">ABR2-5</strain>
    </source>
</reference>
<evidence type="ECO:0000313" key="4">
    <source>
        <dbReference type="Proteomes" id="UP001300692"/>
    </source>
</evidence>
<evidence type="ECO:0000256" key="1">
    <source>
        <dbReference type="SAM" id="SignalP"/>
    </source>
</evidence>
<dbReference type="Gene3D" id="2.30.40.10">
    <property type="entry name" value="Urease, subunit C, domain 1"/>
    <property type="match status" value="1"/>
</dbReference>
<dbReference type="SUPFAM" id="SSF51338">
    <property type="entry name" value="Composite domain of metallo-dependent hydrolases"/>
    <property type="match status" value="1"/>
</dbReference>
<feature type="signal peptide" evidence="1">
    <location>
        <begin position="1"/>
        <end position="22"/>
    </location>
</feature>
<name>A0ABT3CTR5_9BACT</name>
<dbReference type="Pfam" id="PF01979">
    <property type="entry name" value="Amidohydro_1"/>
    <property type="match status" value="1"/>
</dbReference>
<dbReference type="InterPro" id="IPR006680">
    <property type="entry name" value="Amidohydro-rel"/>
</dbReference>
<feature type="domain" description="Amidohydrolase-related" evidence="2">
    <location>
        <begin position="390"/>
        <end position="452"/>
    </location>
</feature>